<dbReference type="InterPro" id="IPR003777">
    <property type="entry name" value="XdhC_CoxI"/>
</dbReference>
<dbReference type="Pfam" id="PF02625">
    <property type="entry name" value="XdhC_CoxI"/>
    <property type="match status" value="1"/>
</dbReference>
<dbReference type="Proteomes" id="UP000324479">
    <property type="component" value="Unassembled WGS sequence"/>
</dbReference>
<feature type="domain" description="XdhC Rossmann" evidence="2">
    <location>
        <begin position="112"/>
        <end position="254"/>
    </location>
</feature>
<protein>
    <submittedName>
        <fullName evidence="3">Xanthine dehydrogenase accessory protein XdhC</fullName>
    </submittedName>
</protein>
<name>A0A5M6DKF7_9BACT</name>
<dbReference type="PANTHER" id="PTHR30388">
    <property type="entry name" value="ALDEHYDE OXIDOREDUCTASE MOLYBDENUM COFACTOR ASSEMBLY PROTEIN"/>
    <property type="match status" value="1"/>
</dbReference>
<accession>A0A5M6DKF7</accession>
<evidence type="ECO:0000259" key="2">
    <source>
        <dbReference type="Pfam" id="PF13478"/>
    </source>
</evidence>
<evidence type="ECO:0000259" key="1">
    <source>
        <dbReference type="Pfam" id="PF02625"/>
    </source>
</evidence>
<dbReference type="InterPro" id="IPR014308">
    <property type="entry name" value="Xanthine_DH_XdhC"/>
</dbReference>
<feature type="domain" description="XdhC- CoxI" evidence="1">
    <location>
        <begin position="17"/>
        <end position="77"/>
    </location>
</feature>
<reference evidence="3 4" key="1">
    <citation type="submission" date="2019-08" db="EMBL/GenBank/DDBJ databases">
        <authorList>
            <person name="Dhanesh K."/>
            <person name="Kumar G."/>
            <person name="Sasikala C."/>
            <person name="Venkata Ramana C."/>
        </authorList>
    </citation>
    <scope>NUCLEOTIDE SEQUENCE [LARGE SCALE GENOMIC DNA]</scope>
    <source>
        <strain evidence="3 4">JC645</strain>
    </source>
</reference>
<sequence>MPVDFHRHARIVQELLDDAGPFVVVTLADARGSAPQVVGAKAVVTPDGLVSGTIGGGRVEARAIRHAQAMLQSSSQQDCQLVTWNLQSEIGMTCGGEVRLLFEAVNRLDWRIVIFGAGHVAQSLIPMLLQLPCTVKCLDTRTDWLSRLPAHPRLEAICGETLADHVQPLDSRSFFLLMTQGHATDLPILAEILKNKTAPYVGVIGSLQKAKVLRRDLEKLDVSEQSRASFHCPVGLPLGNNTPPEISVSILAQLIQERDRLGVIRHKTKQF</sequence>
<dbReference type="EMBL" id="VWOX01000001">
    <property type="protein sequence ID" value="KAA5546856.1"/>
    <property type="molecule type" value="Genomic_DNA"/>
</dbReference>
<dbReference type="NCBIfam" id="TIGR02964">
    <property type="entry name" value="xanthine_xdhC"/>
    <property type="match status" value="1"/>
</dbReference>
<dbReference type="Pfam" id="PF13478">
    <property type="entry name" value="XdhC_C"/>
    <property type="match status" value="1"/>
</dbReference>
<evidence type="ECO:0000313" key="4">
    <source>
        <dbReference type="Proteomes" id="UP000324479"/>
    </source>
</evidence>
<dbReference type="AlphaFoldDB" id="A0A5M6DKF7"/>
<proteinExistence type="predicted"/>
<dbReference type="Gene3D" id="3.40.50.720">
    <property type="entry name" value="NAD(P)-binding Rossmann-like Domain"/>
    <property type="match status" value="1"/>
</dbReference>
<dbReference type="InterPro" id="IPR052698">
    <property type="entry name" value="MoCofactor_Util/Proc"/>
</dbReference>
<organism evidence="3 4">
    <name type="scientific">Roseiconus nitratireducens</name>
    <dbReference type="NCBI Taxonomy" id="2605748"/>
    <lineage>
        <taxon>Bacteria</taxon>
        <taxon>Pseudomonadati</taxon>
        <taxon>Planctomycetota</taxon>
        <taxon>Planctomycetia</taxon>
        <taxon>Pirellulales</taxon>
        <taxon>Pirellulaceae</taxon>
        <taxon>Roseiconus</taxon>
    </lineage>
</organism>
<dbReference type="InterPro" id="IPR027051">
    <property type="entry name" value="XdhC_Rossmann_dom"/>
</dbReference>
<dbReference type="PANTHER" id="PTHR30388:SF6">
    <property type="entry name" value="XANTHINE DEHYDROGENASE SUBUNIT A-RELATED"/>
    <property type="match status" value="1"/>
</dbReference>
<keyword evidence="4" id="KW-1185">Reference proteome</keyword>
<evidence type="ECO:0000313" key="3">
    <source>
        <dbReference type="EMBL" id="KAA5546856.1"/>
    </source>
</evidence>
<dbReference type="RefSeq" id="WP_150073963.1">
    <property type="nucleotide sequence ID" value="NZ_VWOX01000001.1"/>
</dbReference>
<comment type="caution">
    <text evidence="3">The sequence shown here is derived from an EMBL/GenBank/DDBJ whole genome shotgun (WGS) entry which is preliminary data.</text>
</comment>
<gene>
    <name evidence="3" type="primary">xdhC</name>
    <name evidence="3" type="ORF">FYK55_00020</name>
</gene>